<organism evidence="9 10">
    <name type="scientific">Metapseudomonas otitidis</name>
    <dbReference type="NCBI Taxonomy" id="319939"/>
    <lineage>
        <taxon>Bacteria</taxon>
        <taxon>Pseudomonadati</taxon>
        <taxon>Pseudomonadota</taxon>
        <taxon>Gammaproteobacteria</taxon>
        <taxon>Pseudomonadales</taxon>
        <taxon>Pseudomonadaceae</taxon>
        <taxon>Metapseudomonas</taxon>
    </lineage>
</organism>
<dbReference type="KEGG" id="poj:PtoMrB4_55660"/>
<dbReference type="InterPro" id="IPR010131">
    <property type="entry name" value="MdtP/NodT-like"/>
</dbReference>
<sequence>MYRPKPPKRLRPSLAVLALCLALPPFATAAELDFATALATAYQGNPELAAASQGPGIAAGERRQAALLPNPELSWEMEDTRSATRTTSVSLAQPLELGGKRGARVTYAERGQALAELTLEQRRNALRADTLLAFQAALRAQARNELADASLALAERGLTVAQARIRAGKAAPMEALRAQVQQDELTLERDRARTEQRQAYQRLATLMGEPRPGFERVAGRLGPLPSPPAEARLLARLGDTADLRLALADVAREEAGLDLEKARRYPDVTVSIGSQYSAEDRQRVNLVGVSLPLPLFDRNQGNVLSASRRADQARDLRNATELRLRGDVAMALEQWRRAQAAIEAHDRSILPAAQQAVDSATRGFRMGKLAFLDVLDAQRTLIDARNRYLQAMAEATEAWASLERLYGDLSGLDGPA</sequence>
<feature type="signal peptide" evidence="8">
    <location>
        <begin position="1"/>
        <end position="29"/>
    </location>
</feature>
<accession>A0A679GVS9</accession>
<dbReference type="GO" id="GO:0016020">
    <property type="term" value="C:membrane"/>
    <property type="evidence" value="ECO:0007669"/>
    <property type="project" value="UniProtKB-SubCell"/>
</dbReference>
<keyword evidence="7" id="KW-0449">Lipoprotein</keyword>
<proteinExistence type="inferred from homology"/>
<dbReference type="Pfam" id="PF02321">
    <property type="entry name" value="OEP"/>
    <property type="match status" value="2"/>
</dbReference>
<dbReference type="EMBL" id="AP022642">
    <property type="protein sequence ID" value="BCA31589.1"/>
    <property type="molecule type" value="Genomic_DNA"/>
</dbReference>
<evidence type="ECO:0000256" key="2">
    <source>
        <dbReference type="ARBA" id="ARBA00007613"/>
    </source>
</evidence>
<dbReference type="GO" id="GO:0015562">
    <property type="term" value="F:efflux transmembrane transporter activity"/>
    <property type="evidence" value="ECO:0007669"/>
    <property type="project" value="InterPro"/>
</dbReference>
<dbReference type="SUPFAM" id="SSF56954">
    <property type="entry name" value="Outer membrane efflux proteins (OEP)"/>
    <property type="match status" value="1"/>
</dbReference>
<evidence type="ECO:0000256" key="6">
    <source>
        <dbReference type="ARBA" id="ARBA00023237"/>
    </source>
</evidence>
<dbReference type="Gene3D" id="1.20.1600.10">
    <property type="entry name" value="Outer membrane efflux proteins (OEP)"/>
    <property type="match status" value="1"/>
</dbReference>
<evidence type="ECO:0000256" key="7">
    <source>
        <dbReference type="ARBA" id="ARBA00023288"/>
    </source>
</evidence>
<dbReference type="AlphaFoldDB" id="A0A679GVS9"/>
<keyword evidence="4" id="KW-0812">Transmembrane</keyword>
<evidence type="ECO:0000313" key="10">
    <source>
        <dbReference type="Proteomes" id="UP000501237"/>
    </source>
</evidence>
<dbReference type="RefSeq" id="WP_232060778.1">
    <property type="nucleotide sequence ID" value="NZ_AP022642.1"/>
</dbReference>
<keyword evidence="3" id="KW-1134">Transmembrane beta strand</keyword>
<dbReference type="GeneID" id="57400797"/>
<name>A0A679GVS9_9GAMM</name>
<gene>
    <name evidence="9" type="ORF">PtoMrB4_55660</name>
</gene>
<evidence type="ECO:0000313" key="9">
    <source>
        <dbReference type="EMBL" id="BCA31589.1"/>
    </source>
</evidence>
<evidence type="ECO:0000256" key="8">
    <source>
        <dbReference type="SAM" id="SignalP"/>
    </source>
</evidence>
<dbReference type="PANTHER" id="PTHR30203:SF24">
    <property type="entry name" value="BLR4935 PROTEIN"/>
    <property type="match status" value="1"/>
</dbReference>
<evidence type="ECO:0000256" key="3">
    <source>
        <dbReference type="ARBA" id="ARBA00022452"/>
    </source>
</evidence>
<dbReference type="PANTHER" id="PTHR30203">
    <property type="entry name" value="OUTER MEMBRANE CATION EFFLUX PROTEIN"/>
    <property type="match status" value="1"/>
</dbReference>
<comment type="similarity">
    <text evidence="2">Belongs to the outer membrane factor (OMF) (TC 1.B.17) family.</text>
</comment>
<evidence type="ECO:0000256" key="1">
    <source>
        <dbReference type="ARBA" id="ARBA00004442"/>
    </source>
</evidence>
<keyword evidence="6" id="KW-0998">Cell outer membrane</keyword>
<keyword evidence="8" id="KW-0732">Signal</keyword>
<evidence type="ECO:0000256" key="4">
    <source>
        <dbReference type="ARBA" id="ARBA00022692"/>
    </source>
</evidence>
<feature type="chain" id="PRO_5025574481" evidence="8">
    <location>
        <begin position="30"/>
        <end position="416"/>
    </location>
</feature>
<dbReference type="Proteomes" id="UP000501237">
    <property type="component" value="Chromosome"/>
</dbReference>
<dbReference type="InterPro" id="IPR003423">
    <property type="entry name" value="OMP_efflux"/>
</dbReference>
<protein>
    <submittedName>
        <fullName evidence="9">Cytochrome c</fullName>
    </submittedName>
</protein>
<keyword evidence="5" id="KW-0564">Palmitate</keyword>
<comment type="subcellular location">
    <subcellularLocation>
        <location evidence="1">Cell outer membrane</location>
    </subcellularLocation>
</comment>
<evidence type="ECO:0000256" key="5">
    <source>
        <dbReference type="ARBA" id="ARBA00023139"/>
    </source>
</evidence>
<reference evidence="9 10" key="1">
    <citation type="journal article" date="2020" name="Microbiol. Resour. Announc.">
        <title>Complete genome sequence of Pseudomonas otitidis strain MrB4, isolated from Lake Biwa in Japan.</title>
        <authorList>
            <person name="Miyazaki K."/>
            <person name="Hase E."/>
            <person name="Maruya T."/>
        </authorList>
    </citation>
    <scope>NUCLEOTIDE SEQUENCE [LARGE SCALE GENOMIC DNA]</scope>
    <source>
        <strain evidence="9 10">MrB4</strain>
    </source>
</reference>
<keyword evidence="3" id="KW-0472">Membrane</keyword>